<protein>
    <submittedName>
        <fullName evidence="6">TQXA domain-containing protein</fullName>
    </submittedName>
</protein>
<evidence type="ECO:0000259" key="5">
    <source>
        <dbReference type="Pfam" id="PF18202"/>
    </source>
</evidence>
<evidence type="ECO:0000256" key="3">
    <source>
        <dbReference type="SAM" id="SignalP"/>
    </source>
</evidence>
<gene>
    <name evidence="6" type="ORF">JOD49_003888</name>
</gene>
<comment type="caution">
    <text evidence="6">The sequence shown here is derived from an EMBL/GenBank/DDBJ whole genome shotgun (WGS) entry which is preliminary data.</text>
</comment>
<feature type="chain" id="PRO_5047407693" evidence="3">
    <location>
        <begin position="47"/>
        <end position="765"/>
    </location>
</feature>
<name>A0ABS2LKK3_9CELL</name>
<feature type="domain" description="T-Q ester bond containing" evidence="5">
    <location>
        <begin position="330"/>
        <end position="442"/>
    </location>
</feature>
<feature type="domain" description="Thioester" evidence="4">
    <location>
        <begin position="86"/>
        <end position="196"/>
    </location>
</feature>
<evidence type="ECO:0000313" key="7">
    <source>
        <dbReference type="Proteomes" id="UP000698059"/>
    </source>
</evidence>
<dbReference type="Pfam" id="PF08341">
    <property type="entry name" value="TED"/>
    <property type="match status" value="1"/>
</dbReference>
<keyword evidence="2" id="KW-1133">Transmembrane helix</keyword>
<evidence type="ECO:0000256" key="1">
    <source>
        <dbReference type="SAM" id="MobiDB-lite"/>
    </source>
</evidence>
<dbReference type="InterPro" id="IPR013552">
    <property type="entry name" value="Thioester_dom"/>
</dbReference>
<dbReference type="Proteomes" id="UP000698059">
    <property type="component" value="Unassembled WGS sequence"/>
</dbReference>
<sequence>MKVQWISRPRRRGNDKTARPRYARRAVTFGAAAAMALLLGTSSLLAGVTSAQAAVGDQTQATNPDWGGGSSTWSALWGLSNGTSQYCLQIDRSGPETSYEGFSVKYTQKASSAQVFDYNRPADAQGKINWILQRAYPYLTISEVSAITGINGLDSDEVIDATQTAIHYYGDSPTVDASRITTGADARALYNWYVSHAVSVSPNGPNDGSISLTRASTFSQAAGGLVGPYVVHTDQVQIVHLSASGGRVVNAAGAAVSTVTDGASVYLAPTGAGPVTLIANGTYVYVSGNVWDPQPGQYSRRSKPFQQLTTAEAKPRQAQISDTPTPPPAPTVATTAVDKADGDHTLPATGGTITDTVTYTGLTPGTKYTLNGELMDKTTGATTGITATADFTPTTADGTTTLDFTVPANMGGTDLVVFETILNATVTIAEHTDINSEPQTVHIDTPPTPRTPTVATTAVDKADGDHTLPATGGTITDTVTYTGLTPGTKYTLNGELMDKTTGATTGITATADFTPTTADGTTTLDFTVPANMGGTDLVVFETILNATVTIAEHTDINSEPQTVHIDTPPTPRTPTVATTAVDKADGDHTLPATGGIITDTVTYTGLTPGTKYTLNGELMDKTTGTTTGITATATFTPTAPDGTTTLDFTVPANMGGKDLVVFETILNATVTIAEHTDINSEPQTVHIEEPAEPTPTPTPTAPPTTPPTPAAVPTPGPSPTPKAVPTAPSRLSSTGASVAFAALSGIVLVGGGTALLAVRRRRSEH</sequence>
<keyword evidence="7" id="KW-1185">Reference proteome</keyword>
<evidence type="ECO:0000313" key="6">
    <source>
        <dbReference type="EMBL" id="MBM7480968.1"/>
    </source>
</evidence>
<dbReference type="Gene3D" id="2.60.40.3930">
    <property type="match status" value="3"/>
</dbReference>
<feature type="domain" description="T-Q ester bond containing" evidence="5">
    <location>
        <begin position="452"/>
        <end position="564"/>
    </location>
</feature>
<feature type="compositionally biased region" description="Pro residues" evidence="1">
    <location>
        <begin position="692"/>
        <end position="722"/>
    </location>
</feature>
<evidence type="ECO:0000259" key="4">
    <source>
        <dbReference type="Pfam" id="PF08341"/>
    </source>
</evidence>
<feature type="signal peptide" evidence="3">
    <location>
        <begin position="1"/>
        <end position="46"/>
    </location>
</feature>
<dbReference type="RefSeq" id="WP_205308648.1">
    <property type="nucleotide sequence ID" value="NZ_BAAAVF010000001.1"/>
</dbReference>
<feature type="domain" description="T-Q ester bond containing" evidence="5">
    <location>
        <begin position="574"/>
        <end position="686"/>
    </location>
</feature>
<keyword evidence="2" id="KW-0812">Transmembrane</keyword>
<dbReference type="EMBL" id="JAFBBO010000001">
    <property type="protein sequence ID" value="MBM7480968.1"/>
    <property type="molecule type" value="Genomic_DNA"/>
</dbReference>
<evidence type="ECO:0000256" key="2">
    <source>
        <dbReference type="SAM" id="Phobius"/>
    </source>
</evidence>
<accession>A0ABS2LKK3</accession>
<keyword evidence="3" id="KW-0732">Signal</keyword>
<dbReference type="NCBIfam" id="NF033903">
    <property type="entry name" value="VaFE_rpt"/>
    <property type="match status" value="3"/>
</dbReference>
<reference evidence="6 7" key="1">
    <citation type="submission" date="2021-01" db="EMBL/GenBank/DDBJ databases">
        <title>Sequencing the genomes of 1000 actinobacteria strains.</title>
        <authorList>
            <person name="Klenk H.-P."/>
        </authorList>
    </citation>
    <scope>NUCLEOTIDE SEQUENCE [LARGE SCALE GENOMIC DNA]</scope>
    <source>
        <strain evidence="6 7">DSM 46000</strain>
    </source>
</reference>
<feature type="region of interest" description="Disordered" evidence="1">
    <location>
        <begin position="677"/>
        <end position="731"/>
    </location>
</feature>
<feature type="transmembrane region" description="Helical" evidence="2">
    <location>
        <begin position="738"/>
        <end position="758"/>
    </location>
</feature>
<proteinExistence type="predicted"/>
<organism evidence="6 7">
    <name type="scientific">Oerskovia jenensis</name>
    <dbReference type="NCBI Taxonomy" id="162169"/>
    <lineage>
        <taxon>Bacteria</taxon>
        <taxon>Bacillati</taxon>
        <taxon>Actinomycetota</taxon>
        <taxon>Actinomycetes</taxon>
        <taxon>Micrococcales</taxon>
        <taxon>Cellulomonadaceae</taxon>
        <taxon>Oerskovia</taxon>
    </lineage>
</organism>
<keyword evidence="2" id="KW-0472">Membrane</keyword>
<dbReference type="Pfam" id="PF18202">
    <property type="entry name" value="TQ"/>
    <property type="match status" value="3"/>
</dbReference>
<feature type="compositionally biased region" description="Polar residues" evidence="1">
    <location>
        <begin position="296"/>
        <end position="310"/>
    </location>
</feature>
<dbReference type="InterPro" id="IPR041100">
    <property type="entry name" value="TQ"/>
</dbReference>
<feature type="region of interest" description="Disordered" evidence="1">
    <location>
        <begin position="295"/>
        <end position="330"/>
    </location>
</feature>